<dbReference type="Gene3D" id="1.20.5.170">
    <property type="match status" value="1"/>
</dbReference>
<feature type="compositionally biased region" description="Low complexity" evidence="1">
    <location>
        <begin position="254"/>
        <end position="310"/>
    </location>
</feature>
<protein>
    <recommendedName>
        <fullName evidence="4">BZIP domain-containing protein</fullName>
    </recommendedName>
</protein>
<dbReference type="GeneID" id="54566843"/>
<feature type="region of interest" description="Disordered" evidence="1">
    <location>
        <begin position="153"/>
        <end position="188"/>
    </location>
</feature>
<feature type="compositionally biased region" description="Polar residues" evidence="1">
    <location>
        <begin position="64"/>
        <end position="73"/>
    </location>
</feature>
<evidence type="ECO:0008006" key="4">
    <source>
        <dbReference type="Google" id="ProtNLM"/>
    </source>
</evidence>
<dbReference type="RefSeq" id="XP_033664657.1">
    <property type="nucleotide sequence ID" value="XM_033813571.1"/>
</dbReference>
<feature type="compositionally biased region" description="Basic and acidic residues" evidence="1">
    <location>
        <begin position="76"/>
        <end position="89"/>
    </location>
</feature>
<accession>A0A6A6CC29</accession>
<dbReference type="AlphaFoldDB" id="A0A6A6CC29"/>
<evidence type="ECO:0000313" key="2">
    <source>
        <dbReference type="EMBL" id="KAF2163768.1"/>
    </source>
</evidence>
<feature type="region of interest" description="Disordered" evidence="1">
    <location>
        <begin position="24"/>
        <end position="89"/>
    </location>
</feature>
<name>A0A6A6CC29_ZASCE</name>
<feature type="region of interest" description="Disordered" evidence="1">
    <location>
        <begin position="217"/>
        <end position="310"/>
    </location>
</feature>
<dbReference type="InterPro" id="IPR046347">
    <property type="entry name" value="bZIP_sf"/>
</dbReference>
<proteinExistence type="predicted"/>
<feature type="compositionally biased region" description="Polar residues" evidence="1">
    <location>
        <begin position="326"/>
        <end position="339"/>
    </location>
</feature>
<dbReference type="SUPFAM" id="SSF57959">
    <property type="entry name" value="Leucine zipper domain"/>
    <property type="match status" value="1"/>
</dbReference>
<dbReference type="PANTHER" id="PTHR37012">
    <property type="entry name" value="B-ZIP TRANSCRIPTION FACTOR (EUROFUNG)-RELATED"/>
    <property type="match status" value="1"/>
</dbReference>
<gene>
    <name evidence="2" type="ORF">M409DRAFT_57251</name>
</gene>
<dbReference type="GO" id="GO:0003700">
    <property type="term" value="F:DNA-binding transcription factor activity"/>
    <property type="evidence" value="ECO:0007669"/>
    <property type="project" value="InterPro"/>
</dbReference>
<sequence>MTCVISSTPWHHFNDHLPWAPTNSDTASSLPGLEKSLSSGYVSPGSDTRKSSTSSGKKRASRAGTRSVSTLSAAQLERKRANDREAQRAIRQRTKDHIDHLERSIHELRGSQEASEKLVHVTQQRNRELEDEVAYLRGKLSQAGFDMNVLPTERTASGSSIQRPGSTSTPGNQSMTTQSTGSRHGSWQHQAAGFVGTAATAIGLPSAAAVAGAPSLTTWRSHDNPQTMQDPLSAGSSGPYHQDQRVDWPASAGPYQQYVTQEQQRQPQYETAPAQPQQGYQQPFGAAAPQSEFPSISVSSSPSSYQVQNQPTFQQPGSFQVAPMQVPTSGTEYTTSPHGQMQPPPLPNGPFHGTHGEQPYGTQPGNHALQYRDESANRSYSLAHYPTA</sequence>
<dbReference type="CDD" id="cd14688">
    <property type="entry name" value="bZIP_YAP"/>
    <property type="match status" value="1"/>
</dbReference>
<feature type="region of interest" description="Disordered" evidence="1">
    <location>
        <begin position="324"/>
        <end position="388"/>
    </location>
</feature>
<evidence type="ECO:0000313" key="3">
    <source>
        <dbReference type="Proteomes" id="UP000799537"/>
    </source>
</evidence>
<reference evidence="2" key="1">
    <citation type="journal article" date="2020" name="Stud. Mycol.">
        <title>101 Dothideomycetes genomes: a test case for predicting lifestyles and emergence of pathogens.</title>
        <authorList>
            <person name="Haridas S."/>
            <person name="Albert R."/>
            <person name="Binder M."/>
            <person name="Bloem J."/>
            <person name="Labutti K."/>
            <person name="Salamov A."/>
            <person name="Andreopoulos B."/>
            <person name="Baker S."/>
            <person name="Barry K."/>
            <person name="Bills G."/>
            <person name="Bluhm B."/>
            <person name="Cannon C."/>
            <person name="Castanera R."/>
            <person name="Culley D."/>
            <person name="Daum C."/>
            <person name="Ezra D."/>
            <person name="Gonzalez J."/>
            <person name="Henrissat B."/>
            <person name="Kuo A."/>
            <person name="Liang C."/>
            <person name="Lipzen A."/>
            <person name="Lutzoni F."/>
            <person name="Magnuson J."/>
            <person name="Mondo S."/>
            <person name="Nolan M."/>
            <person name="Ohm R."/>
            <person name="Pangilinan J."/>
            <person name="Park H.-J."/>
            <person name="Ramirez L."/>
            <person name="Alfaro M."/>
            <person name="Sun H."/>
            <person name="Tritt A."/>
            <person name="Yoshinaga Y."/>
            <person name="Zwiers L.-H."/>
            <person name="Turgeon B."/>
            <person name="Goodwin S."/>
            <person name="Spatafora J."/>
            <person name="Crous P."/>
            <person name="Grigoriev I."/>
        </authorList>
    </citation>
    <scope>NUCLEOTIDE SEQUENCE</scope>
    <source>
        <strain evidence="2">ATCC 36951</strain>
    </source>
</reference>
<dbReference type="OrthoDB" id="3535998at2759"/>
<dbReference type="EMBL" id="ML993607">
    <property type="protein sequence ID" value="KAF2163768.1"/>
    <property type="molecule type" value="Genomic_DNA"/>
</dbReference>
<feature type="compositionally biased region" description="Polar residues" evidence="1">
    <location>
        <begin position="217"/>
        <end position="236"/>
    </location>
</feature>
<evidence type="ECO:0000256" key="1">
    <source>
        <dbReference type="SAM" id="MobiDB-lite"/>
    </source>
</evidence>
<organism evidence="2 3">
    <name type="scientific">Zasmidium cellare ATCC 36951</name>
    <dbReference type="NCBI Taxonomy" id="1080233"/>
    <lineage>
        <taxon>Eukaryota</taxon>
        <taxon>Fungi</taxon>
        <taxon>Dikarya</taxon>
        <taxon>Ascomycota</taxon>
        <taxon>Pezizomycotina</taxon>
        <taxon>Dothideomycetes</taxon>
        <taxon>Dothideomycetidae</taxon>
        <taxon>Mycosphaerellales</taxon>
        <taxon>Mycosphaerellaceae</taxon>
        <taxon>Zasmidium</taxon>
    </lineage>
</organism>
<feature type="compositionally biased region" description="Low complexity" evidence="1">
    <location>
        <begin position="43"/>
        <end position="55"/>
    </location>
</feature>
<feature type="compositionally biased region" description="Polar residues" evidence="1">
    <location>
        <begin position="154"/>
        <end position="188"/>
    </location>
</feature>
<keyword evidence="3" id="KW-1185">Reference proteome</keyword>
<dbReference type="Proteomes" id="UP000799537">
    <property type="component" value="Unassembled WGS sequence"/>
</dbReference>